<evidence type="ECO:0000313" key="3">
    <source>
        <dbReference type="EMBL" id="TVU23959.1"/>
    </source>
</evidence>
<gene>
    <name evidence="3" type="ORF">EJB05_26350</name>
</gene>
<name>A0A5J9UJK3_9POAL</name>
<evidence type="ECO:0000256" key="1">
    <source>
        <dbReference type="SAM" id="MobiDB-lite"/>
    </source>
</evidence>
<sequence>NSSKAIACFNNTSQASGTFGFAVTAKLPGLHSVNLKRNAFSGPLPASVAVAHSLRDLYLSYNSLAVRSPHSPATLVDSAARRRATPARARRRGTTSPHQSPHPRCRAVSRAPVQFLLIHLGRPHASRLLLLVTYSTPPHPLLQLNRTADSNVSPPRRQPAAVAVARRVPTAAHRTTSFHFFLLPLLHTAAILLVTGAMLLMLRQDERNSRAAEMVALNVAGGESSSP</sequence>
<feature type="transmembrane region" description="Helical" evidence="2">
    <location>
        <begin position="178"/>
        <end position="202"/>
    </location>
</feature>
<dbReference type="EMBL" id="RWGY01000013">
    <property type="protein sequence ID" value="TVU23959.1"/>
    <property type="molecule type" value="Genomic_DNA"/>
</dbReference>
<keyword evidence="2" id="KW-0472">Membrane</keyword>
<dbReference type="Proteomes" id="UP000324897">
    <property type="component" value="Chromosome 2"/>
</dbReference>
<dbReference type="SUPFAM" id="SSF52058">
    <property type="entry name" value="L domain-like"/>
    <property type="match status" value="1"/>
</dbReference>
<evidence type="ECO:0000313" key="4">
    <source>
        <dbReference type="Proteomes" id="UP000324897"/>
    </source>
</evidence>
<feature type="non-terminal residue" evidence="3">
    <location>
        <position position="1"/>
    </location>
</feature>
<feature type="region of interest" description="Disordered" evidence="1">
    <location>
        <begin position="72"/>
        <end position="105"/>
    </location>
</feature>
<keyword evidence="4" id="KW-1185">Reference proteome</keyword>
<protein>
    <submittedName>
        <fullName evidence="3">Uncharacterized protein</fullName>
    </submittedName>
</protein>
<evidence type="ECO:0000256" key="2">
    <source>
        <dbReference type="SAM" id="Phobius"/>
    </source>
</evidence>
<dbReference type="Gramene" id="TVU23959">
    <property type="protein sequence ID" value="TVU23959"/>
    <property type="gene ID" value="EJB05_26350"/>
</dbReference>
<dbReference type="InterPro" id="IPR032675">
    <property type="entry name" value="LRR_dom_sf"/>
</dbReference>
<keyword evidence="2" id="KW-1133">Transmembrane helix</keyword>
<accession>A0A5J9UJK3</accession>
<comment type="caution">
    <text evidence="3">The sequence shown here is derived from an EMBL/GenBank/DDBJ whole genome shotgun (WGS) entry which is preliminary data.</text>
</comment>
<dbReference type="AlphaFoldDB" id="A0A5J9UJK3"/>
<dbReference type="Gene3D" id="3.80.10.10">
    <property type="entry name" value="Ribonuclease Inhibitor"/>
    <property type="match status" value="1"/>
</dbReference>
<reference evidence="3 4" key="1">
    <citation type="journal article" date="2019" name="Sci. Rep.">
        <title>A high-quality genome of Eragrostis curvula grass provides insights into Poaceae evolution and supports new strategies to enhance forage quality.</title>
        <authorList>
            <person name="Carballo J."/>
            <person name="Santos B.A.C.M."/>
            <person name="Zappacosta D."/>
            <person name="Garbus I."/>
            <person name="Selva J.P."/>
            <person name="Gallo C.A."/>
            <person name="Diaz A."/>
            <person name="Albertini E."/>
            <person name="Caccamo M."/>
            <person name="Echenique V."/>
        </authorList>
    </citation>
    <scope>NUCLEOTIDE SEQUENCE [LARGE SCALE GENOMIC DNA]</scope>
    <source>
        <strain evidence="4">cv. Victoria</strain>
        <tissue evidence="3">Leaf</tissue>
    </source>
</reference>
<proteinExistence type="predicted"/>
<feature type="compositionally biased region" description="Basic residues" evidence="1">
    <location>
        <begin position="81"/>
        <end position="93"/>
    </location>
</feature>
<keyword evidence="2" id="KW-0812">Transmembrane</keyword>
<organism evidence="3 4">
    <name type="scientific">Eragrostis curvula</name>
    <name type="common">weeping love grass</name>
    <dbReference type="NCBI Taxonomy" id="38414"/>
    <lineage>
        <taxon>Eukaryota</taxon>
        <taxon>Viridiplantae</taxon>
        <taxon>Streptophyta</taxon>
        <taxon>Embryophyta</taxon>
        <taxon>Tracheophyta</taxon>
        <taxon>Spermatophyta</taxon>
        <taxon>Magnoliopsida</taxon>
        <taxon>Liliopsida</taxon>
        <taxon>Poales</taxon>
        <taxon>Poaceae</taxon>
        <taxon>PACMAD clade</taxon>
        <taxon>Chloridoideae</taxon>
        <taxon>Eragrostideae</taxon>
        <taxon>Eragrostidinae</taxon>
        <taxon>Eragrostis</taxon>
    </lineage>
</organism>